<dbReference type="OrthoDB" id="10001675at2759"/>
<dbReference type="STRING" id="1169540.A0A0G4EQD1"/>
<feature type="signal peptide" evidence="1">
    <location>
        <begin position="1"/>
        <end position="19"/>
    </location>
</feature>
<accession>A0A0G4EQD1</accession>
<feature type="chain" id="PRO_5005187457" evidence="1">
    <location>
        <begin position="20"/>
        <end position="343"/>
    </location>
</feature>
<sequence>MNFVSAPLLIIGVLRSCSAQGQIWKDAIARAHAPIANHSLTPVGPSSLGVADEVRRLESSAHVRAVAKVTGERASEVFTGDGWIAELPKHGRNESAMASIDFIFKNIRPTNRVFVEVGFHAESGNQSDTDELRRQNWTGVVLDAVSQGGQSRNVSSPGVINLHDESRLNHSLIDVLKSHRLPHKPDFLSIDTRALDLFLFRALTNSSYPKARVVKVAYNPNFPLAIAASASQDYQWRGDKLFGASLKALYDCGKAFDYTLIGAMPGRSLFFLHQSVIDARPPSLELFKEATCLDVGNSTVDNDNTLVDYGVYEKTGSYDEARKAAEKVPRLVLETCGFRLVPS</sequence>
<dbReference type="AlphaFoldDB" id="A0A0G4EQD1"/>
<protein>
    <submittedName>
        <fullName evidence="2">Uncharacterized protein</fullName>
    </submittedName>
</protein>
<evidence type="ECO:0000313" key="3">
    <source>
        <dbReference type="Proteomes" id="UP000041254"/>
    </source>
</evidence>
<organism evidence="2 3">
    <name type="scientific">Vitrella brassicaformis (strain CCMP3155)</name>
    <dbReference type="NCBI Taxonomy" id="1169540"/>
    <lineage>
        <taxon>Eukaryota</taxon>
        <taxon>Sar</taxon>
        <taxon>Alveolata</taxon>
        <taxon>Colpodellida</taxon>
        <taxon>Vitrellaceae</taxon>
        <taxon>Vitrella</taxon>
    </lineage>
</organism>
<dbReference type="VEuPathDB" id="CryptoDB:Vbra_20691"/>
<keyword evidence="3" id="KW-1185">Reference proteome</keyword>
<proteinExistence type="predicted"/>
<dbReference type="InParanoid" id="A0A0G4EQD1"/>
<dbReference type="Proteomes" id="UP000041254">
    <property type="component" value="Unassembled WGS sequence"/>
</dbReference>
<name>A0A0G4EQD1_VITBC</name>
<keyword evidence="1" id="KW-0732">Signal</keyword>
<evidence type="ECO:0000313" key="2">
    <source>
        <dbReference type="EMBL" id="CEL99639.1"/>
    </source>
</evidence>
<dbReference type="EMBL" id="CDMY01000285">
    <property type="protein sequence ID" value="CEL99639.1"/>
    <property type="molecule type" value="Genomic_DNA"/>
</dbReference>
<gene>
    <name evidence="2" type="ORF">Vbra_20691</name>
</gene>
<evidence type="ECO:0000256" key="1">
    <source>
        <dbReference type="SAM" id="SignalP"/>
    </source>
</evidence>
<reference evidence="2 3" key="1">
    <citation type="submission" date="2014-11" db="EMBL/GenBank/DDBJ databases">
        <authorList>
            <person name="Zhu J."/>
            <person name="Qi W."/>
            <person name="Song R."/>
        </authorList>
    </citation>
    <scope>NUCLEOTIDE SEQUENCE [LARGE SCALE GENOMIC DNA]</scope>
</reference>